<dbReference type="SUPFAM" id="SSF53323">
    <property type="entry name" value="Pyruvate-ferredoxin oxidoreductase, PFOR, domain III"/>
    <property type="match status" value="1"/>
</dbReference>
<dbReference type="InterPro" id="IPR019752">
    <property type="entry name" value="Pyrv/ketoisovalerate_OxRed_cat"/>
</dbReference>
<organism evidence="3 4">
    <name type="scientific">Desulfosporosinus metallidurans</name>
    <dbReference type="NCBI Taxonomy" id="1888891"/>
    <lineage>
        <taxon>Bacteria</taxon>
        <taxon>Bacillati</taxon>
        <taxon>Bacillota</taxon>
        <taxon>Clostridia</taxon>
        <taxon>Eubacteriales</taxon>
        <taxon>Desulfitobacteriaceae</taxon>
        <taxon>Desulfosporosinus</taxon>
    </lineage>
</organism>
<dbReference type="PANTHER" id="PTHR42730:SF1">
    <property type="entry name" value="2-OXOGLUTARATE SYNTHASE SUBUNIT KORC"/>
    <property type="match status" value="1"/>
</dbReference>
<dbReference type="EMBL" id="MLBF01000007">
    <property type="protein sequence ID" value="OLN32640.1"/>
    <property type="molecule type" value="Genomic_DNA"/>
</dbReference>
<sequence>MAEKTWQIVLAGTGGQGLVLGGVTLAKAAVLEGKNAVQTQTYGIQSRGGYSQSEVIISDEDIYFPKCDRPDLVLALSQQGYDRYRGIVSDECIILYDQDTVKNNNRLHDIGYPFSAKIMDLGNEKAINSLFLGSVLKLCPVVAKKSLAKVLENSLPAKILVVNLKALDLGYEEIS</sequence>
<protein>
    <submittedName>
        <fullName evidence="3">2-oxoglutarate oxidoreductase, gamma subunit</fullName>
    </submittedName>
</protein>
<evidence type="ECO:0000259" key="2">
    <source>
        <dbReference type="Pfam" id="PF01558"/>
    </source>
</evidence>
<dbReference type="Pfam" id="PF01558">
    <property type="entry name" value="POR"/>
    <property type="match status" value="1"/>
</dbReference>
<evidence type="ECO:0000313" key="4">
    <source>
        <dbReference type="Proteomes" id="UP000186102"/>
    </source>
</evidence>
<name>A0A1Q8QZM5_9FIRM</name>
<keyword evidence="1" id="KW-0560">Oxidoreductase</keyword>
<evidence type="ECO:0000256" key="1">
    <source>
        <dbReference type="ARBA" id="ARBA00023002"/>
    </source>
</evidence>
<dbReference type="PANTHER" id="PTHR42730">
    <property type="entry name" value="2-OXOGLUTARATE SYNTHASE SUBUNIT KORC"/>
    <property type="match status" value="1"/>
</dbReference>
<gene>
    <name evidence="3" type="ORF">DSOL_1391</name>
</gene>
<dbReference type="STRING" id="1888891.DSOL_1391"/>
<comment type="caution">
    <text evidence="3">The sequence shown here is derived from an EMBL/GenBank/DDBJ whole genome shotgun (WGS) entry which is preliminary data.</text>
</comment>
<evidence type="ECO:0000313" key="3">
    <source>
        <dbReference type="EMBL" id="OLN32640.1"/>
    </source>
</evidence>
<dbReference type="InterPro" id="IPR002869">
    <property type="entry name" value="Pyrv_flavodox_OxRed_cen"/>
</dbReference>
<feature type="domain" description="Pyruvate/ketoisovalerate oxidoreductase catalytic" evidence="2">
    <location>
        <begin position="14"/>
        <end position="172"/>
    </location>
</feature>
<accession>A0A1Q8QZM5</accession>
<dbReference type="Gene3D" id="3.40.920.10">
    <property type="entry name" value="Pyruvate-ferredoxin oxidoreductase, PFOR, domain III"/>
    <property type="match status" value="1"/>
</dbReference>
<dbReference type="AlphaFoldDB" id="A0A1Q8QZM5"/>
<dbReference type="Proteomes" id="UP000186102">
    <property type="component" value="Unassembled WGS sequence"/>
</dbReference>
<dbReference type="GO" id="GO:0016903">
    <property type="term" value="F:oxidoreductase activity, acting on the aldehyde or oxo group of donors"/>
    <property type="evidence" value="ECO:0007669"/>
    <property type="project" value="InterPro"/>
</dbReference>
<reference evidence="3 4" key="1">
    <citation type="submission" date="2016-09" db="EMBL/GenBank/DDBJ databases">
        <title>Complete genome of Desulfosporosinus sp. OL.</title>
        <authorList>
            <person name="Mardanov A."/>
            <person name="Beletsky A."/>
            <person name="Panova A."/>
            <person name="Karnachuk O."/>
            <person name="Ravin N."/>
        </authorList>
    </citation>
    <scope>NUCLEOTIDE SEQUENCE [LARGE SCALE GENOMIC DNA]</scope>
    <source>
        <strain evidence="3 4">OL</strain>
    </source>
</reference>
<keyword evidence="4" id="KW-1185">Reference proteome</keyword>
<dbReference type="OrthoDB" id="9789125at2"/>
<dbReference type="InterPro" id="IPR052554">
    <property type="entry name" value="2-oxoglutarate_synth_KorC"/>
</dbReference>
<proteinExistence type="predicted"/>
<dbReference type="RefSeq" id="WP_075364117.1">
    <property type="nucleotide sequence ID" value="NZ_MLBF01000007.1"/>
</dbReference>